<dbReference type="InterPro" id="IPR036678">
    <property type="entry name" value="MutS_con_dom_sf"/>
</dbReference>
<keyword evidence="10" id="KW-1185">Reference proteome</keyword>
<feature type="compositionally biased region" description="Polar residues" evidence="7">
    <location>
        <begin position="29"/>
        <end position="38"/>
    </location>
</feature>
<dbReference type="GO" id="GO:0030983">
    <property type="term" value="F:mismatched DNA binding"/>
    <property type="evidence" value="ECO:0007669"/>
    <property type="project" value="UniProtKB-UniRule"/>
</dbReference>
<keyword evidence="4 6" id="KW-0067">ATP-binding</keyword>
<evidence type="ECO:0000256" key="3">
    <source>
        <dbReference type="ARBA" id="ARBA00022763"/>
    </source>
</evidence>
<evidence type="ECO:0000256" key="1">
    <source>
        <dbReference type="ARBA" id="ARBA00006271"/>
    </source>
</evidence>
<dbReference type="SUPFAM" id="SSF48334">
    <property type="entry name" value="DNA repair protein MutS, domain III"/>
    <property type="match status" value="1"/>
</dbReference>
<dbReference type="AlphaFoldDB" id="W9QRK2"/>
<dbReference type="InterPro" id="IPR007695">
    <property type="entry name" value="DNA_mismatch_repair_MutS-lik_N"/>
</dbReference>
<dbReference type="FunFam" id="3.40.50.300:FF:001335">
    <property type="entry name" value="DNA mismatch repair protein"/>
    <property type="match status" value="1"/>
</dbReference>
<accession>W9QRK2</accession>
<sequence>MQRQKSILSFFQKPSSENQSSGDRRLSQFPATQQSQKVAGSRQPMAADSALEITGTDTPPEKVPRQILPASYVGNESKSGSSLFSSIMHKFAKPGDREKASERSWHKLFSSIMHKFAKPGDREKASERNVPSEKSIEPKQLCKREVSSQRSRENDTMIPKGKVDQSCVIHVDSEDDILGPETPGAQRLVPRLKRIQEGGPKSEDKYGGSLLGSSKKLKLLEEPTPSKNNHGQVSDTASKFEWLDPSRIRDANGRKPDNPLFDNTTLYIPPDALKKMSASQKQYWSVKCQYMDVVLFFKVGKFYELYELDAEIGHKELDWKLTFSGVGKCRQVGVSESGVDDAVQKLVARGYKVGRIEQLETSGESKARGANSVISRKLVQVASPSTVTDANIGPDAVHLLAIKEGIELDNGTNVYGFAFVDCAALKFWIGSIKDDVSHAGLGALLMQVSPKEVLYESRGLSKDVQQTLRKYSLTGSSAVQLTPLQPITDFADASEVRNLIQLKKYFKGSSSLWNHALDNETHHDVTLSALGGLVTHLSRLMLDDVLRNGDVLPYQVYSGCLKMDGQTLVNLEIFSNNADGGPSGTLYKYLDNCVTSSGKRLLRRWICHPLKDAEEINCRLNVVEDLLAHSEIMLLVSKYLRKVPDIERLLGRIRASVQSSVALSLPVVGKKVLKQRVKVFGTLVKGLRAGFDLLHLVEKEKRTFALLSKLFKLPVLSGNDGLGQFLTQFEAAIDSDFPNYQNHDVTEHDSELLSILIELFVEKVTDWSEVIHAINCLDVLRSFAVTASSSSGSMSRPVIVPRLKNLTSSEKTRGPVLKIKGLWHPYAFGDNGRVPVPNDVVLGEGTDDYHPHTMLLTGPNMGGKSTLLRSTCLTVILAQLGCYVPSETCVLSLVDIIFTRLGATDRIMAGESTFFVECTETASVLHNATQDSLVILDELGRGTSTFDGYAIAYAVFRHLIEKVNCRLLFATHYHPLTKEFASHPHVTLQHMACSFKPNSECFSKNEELVFLYRLASGPCPESYGLQVATMAGIPEQVVKAASKASQVMKRSIGDSFRSSEVRSEFSSLHEQLLKSLIALSRIEDRSADEEDDVFDSLLCLWYEIKRSYRSGN</sequence>
<organism evidence="9 10">
    <name type="scientific">Morus notabilis</name>
    <dbReference type="NCBI Taxonomy" id="981085"/>
    <lineage>
        <taxon>Eukaryota</taxon>
        <taxon>Viridiplantae</taxon>
        <taxon>Streptophyta</taxon>
        <taxon>Embryophyta</taxon>
        <taxon>Tracheophyta</taxon>
        <taxon>Spermatophyta</taxon>
        <taxon>Magnoliopsida</taxon>
        <taxon>eudicotyledons</taxon>
        <taxon>Gunneridae</taxon>
        <taxon>Pentapetalae</taxon>
        <taxon>rosids</taxon>
        <taxon>fabids</taxon>
        <taxon>Rosales</taxon>
        <taxon>Moraceae</taxon>
        <taxon>Moreae</taxon>
        <taxon>Morus</taxon>
    </lineage>
</organism>
<dbReference type="PIRSF" id="PIRSF037677">
    <property type="entry name" value="DNA_mis_repair_Msh6"/>
    <property type="match status" value="1"/>
</dbReference>
<dbReference type="GO" id="GO:0005524">
    <property type="term" value="F:ATP binding"/>
    <property type="evidence" value="ECO:0007669"/>
    <property type="project" value="UniProtKB-UniRule"/>
</dbReference>
<dbReference type="InterPro" id="IPR027417">
    <property type="entry name" value="P-loop_NTPase"/>
</dbReference>
<dbReference type="STRING" id="981085.W9QRK2"/>
<dbReference type="InterPro" id="IPR045076">
    <property type="entry name" value="MutS"/>
</dbReference>
<dbReference type="PANTHER" id="PTHR11361:SF148">
    <property type="entry name" value="DNA MISMATCH REPAIR PROTEIN MSH6"/>
    <property type="match status" value="1"/>
</dbReference>
<dbReference type="InterPro" id="IPR000432">
    <property type="entry name" value="DNA_mismatch_repair_MutS_C"/>
</dbReference>
<evidence type="ECO:0000313" key="9">
    <source>
        <dbReference type="EMBL" id="EXB37039.1"/>
    </source>
</evidence>
<dbReference type="Gene3D" id="3.40.50.300">
    <property type="entry name" value="P-loop containing nucleotide triphosphate hydrolases"/>
    <property type="match status" value="1"/>
</dbReference>
<dbReference type="PANTHER" id="PTHR11361">
    <property type="entry name" value="DNA MISMATCH REPAIR PROTEIN MUTS FAMILY MEMBER"/>
    <property type="match status" value="1"/>
</dbReference>
<dbReference type="InterPro" id="IPR017261">
    <property type="entry name" value="DNA_mismatch_repair_MutS/MSH"/>
</dbReference>
<dbReference type="Gene3D" id="1.10.1420.10">
    <property type="match status" value="1"/>
</dbReference>
<name>W9QRK2_9ROSA</name>
<evidence type="ECO:0000256" key="7">
    <source>
        <dbReference type="SAM" id="MobiDB-lite"/>
    </source>
</evidence>
<feature type="compositionally biased region" description="Basic and acidic residues" evidence="7">
    <location>
        <begin position="118"/>
        <end position="155"/>
    </location>
</feature>
<dbReference type="Pfam" id="PF01624">
    <property type="entry name" value="MutS_I"/>
    <property type="match status" value="1"/>
</dbReference>
<comment type="similarity">
    <text evidence="1 6">Belongs to the DNA mismatch repair MutS family.</text>
</comment>
<dbReference type="SMART" id="SM00533">
    <property type="entry name" value="MUTSd"/>
    <property type="match status" value="1"/>
</dbReference>
<keyword evidence="5 6" id="KW-0238">DNA-binding</keyword>
<dbReference type="SUPFAM" id="SSF55271">
    <property type="entry name" value="DNA repair protein MutS, domain I"/>
    <property type="match status" value="1"/>
</dbReference>
<dbReference type="SUPFAM" id="SSF52540">
    <property type="entry name" value="P-loop containing nucleoside triphosphate hydrolases"/>
    <property type="match status" value="1"/>
</dbReference>
<keyword evidence="3 6" id="KW-0227">DNA damage</keyword>
<feature type="region of interest" description="Disordered" evidence="7">
    <location>
        <begin position="190"/>
        <end position="210"/>
    </location>
</feature>
<evidence type="ECO:0000259" key="8">
    <source>
        <dbReference type="PROSITE" id="PS00486"/>
    </source>
</evidence>
<comment type="function">
    <text evidence="6">Component of the post-replicative DNA mismatch repair system (MMR).</text>
</comment>
<dbReference type="GO" id="GO:0032301">
    <property type="term" value="C:MutSalpha complex"/>
    <property type="evidence" value="ECO:0007669"/>
    <property type="project" value="TreeGrafter"/>
</dbReference>
<evidence type="ECO:0000256" key="2">
    <source>
        <dbReference type="ARBA" id="ARBA00022741"/>
    </source>
</evidence>
<dbReference type="eggNOG" id="KOG0217">
    <property type="taxonomic scope" value="Eukaryota"/>
</dbReference>
<dbReference type="GO" id="GO:0006298">
    <property type="term" value="P:mismatch repair"/>
    <property type="evidence" value="ECO:0007669"/>
    <property type="project" value="InterPro"/>
</dbReference>
<feature type="region of interest" description="Disordered" evidence="7">
    <location>
        <begin position="1"/>
        <end position="80"/>
    </location>
</feature>
<dbReference type="Pfam" id="PF05188">
    <property type="entry name" value="MutS_II"/>
    <property type="match status" value="1"/>
</dbReference>
<evidence type="ECO:0000256" key="6">
    <source>
        <dbReference type="PIRNR" id="PIRNR037677"/>
    </source>
</evidence>
<feature type="domain" description="DNA mismatch repair proteins mutS family" evidence="8">
    <location>
        <begin position="932"/>
        <end position="948"/>
    </location>
</feature>
<dbReference type="CDD" id="cd03286">
    <property type="entry name" value="ABC_MSH6_euk"/>
    <property type="match status" value="1"/>
</dbReference>
<dbReference type="Gene3D" id="3.40.1170.10">
    <property type="entry name" value="DNA repair protein MutS, domain I"/>
    <property type="match status" value="1"/>
</dbReference>
<feature type="compositionally biased region" description="Basic and acidic residues" evidence="7">
    <location>
        <begin position="194"/>
        <end position="206"/>
    </location>
</feature>
<feature type="compositionally biased region" description="Polar residues" evidence="7">
    <location>
        <begin position="1"/>
        <end position="21"/>
    </location>
</feature>
<protein>
    <recommendedName>
        <fullName evidence="6">DNA mismatch repair protein</fullName>
    </recommendedName>
</protein>
<proteinExistence type="inferred from homology"/>
<evidence type="ECO:0000256" key="4">
    <source>
        <dbReference type="ARBA" id="ARBA00022840"/>
    </source>
</evidence>
<dbReference type="SUPFAM" id="SSF53150">
    <property type="entry name" value="DNA repair protein MutS, domain II"/>
    <property type="match status" value="1"/>
</dbReference>
<reference evidence="10" key="1">
    <citation type="submission" date="2013-01" db="EMBL/GenBank/DDBJ databases">
        <title>Draft Genome Sequence of a Mulberry Tree, Morus notabilis C.K. Schneid.</title>
        <authorList>
            <person name="He N."/>
            <person name="Zhao S."/>
        </authorList>
    </citation>
    <scope>NUCLEOTIDE SEQUENCE</scope>
</reference>
<dbReference type="InterPro" id="IPR007696">
    <property type="entry name" value="DNA_mismatch_repair_MutS_core"/>
</dbReference>
<dbReference type="SMART" id="SM00534">
    <property type="entry name" value="MUTSac"/>
    <property type="match status" value="1"/>
</dbReference>
<dbReference type="InterPro" id="IPR036187">
    <property type="entry name" value="DNA_mismatch_repair_MutS_sf"/>
</dbReference>
<dbReference type="EMBL" id="KE343603">
    <property type="protein sequence ID" value="EXB37039.1"/>
    <property type="molecule type" value="Genomic_DNA"/>
</dbReference>
<keyword evidence="6" id="KW-0234">DNA repair</keyword>
<dbReference type="InterPro" id="IPR007860">
    <property type="entry name" value="DNA_mmatch_repair_MutS_con_dom"/>
</dbReference>
<dbReference type="PROSITE" id="PS00486">
    <property type="entry name" value="DNA_MISMATCH_REPAIR_2"/>
    <property type="match status" value="1"/>
</dbReference>
<evidence type="ECO:0000313" key="10">
    <source>
        <dbReference type="Proteomes" id="UP000030645"/>
    </source>
</evidence>
<keyword evidence="2 6" id="KW-0547">Nucleotide-binding</keyword>
<gene>
    <name evidence="9" type="ORF">L484_020826</name>
</gene>
<dbReference type="Proteomes" id="UP000030645">
    <property type="component" value="Unassembled WGS sequence"/>
</dbReference>
<dbReference type="InterPro" id="IPR016151">
    <property type="entry name" value="DNA_mismatch_repair_MutS_N"/>
</dbReference>
<dbReference type="Pfam" id="PF00488">
    <property type="entry name" value="MutS_V"/>
    <property type="match status" value="1"/>
</dbReference>
<evidence type="ECO:0000256" key="5">
    <source>
        <dbReference type="ARBA" id="ARBA00023125"/>
    </source>
</evidence>
<dbReference type="Pfam" id="PF05192">
    <property type="entry name" value="MutS_III"/>
    <property type="match status" value="1"/>
</dbReference>
<dbReference type="Gene3D" id="3.30.420.110">
    <property type="entry name" value="MutS, connector domain"/>
    <property type="match status" value="1"/>
</dbReference>
<feature type="region of interest" description="Disordered" evidence="7">
    <location>
        <begin position="116"/>
        <end position="160"/>
    </location>
</feature>
<dbReference type="GO" id="GO:0140664">
    <property type="term" value="F:ATP-dependent DNA damage sensor activity"/>
    <property type="evidence" value="ECO:0007669"/>
    <property type="project" value="InterPro"/>
</dbReference>